<dbReference type="InterPro" id="IPR036047">
    <property type="entry name" value="F-box-like_dom_sf"/>
</dbReference>
<evidence type="ECO:0000313" key="2">
    <source>
        <dbReference type="EMBL" id="KAK6117380.1"/>
    </source>
</evidence>
<feature type="compositionally biased region" description="Low complexity" evidence="1">
    <location>
        <begin position="20"/>
        <end position="34"/>
    </location>
</feature>
<gene>
    <name evidence="2" type="ORF">DH2020_048898</name>
</gene>
<reference evidence="2 3" key="1">
    <citation type="journal article" date="2021" name="Comput. Struct. Biotechnol. J.">
        <title>De novo genome assembly of the potent medicinal plant Rehmannia glutinosa using nanopore technology.</title>
        <authorList>
            <person name="Ma L."/>
            <person name="Dong C."/>
            <person name="Song C."/>
            <person name="Wang X."/>
            <person name="Zheng X."/>
            <person name="Niu Y."/>
            <person name="Chen S."/>
            <person name="Feng W."/>
        </authorList>
    </citation>
    <scope>NUCLEOTIDE SEQUENCE [LARGE SCALE GENOMIC DNA]</scope>
    <source>
        <strain evidence="2">DH-2019</strain>
    </source>
</reference>
<dbReference type="Proteomes" id="UP001318860">
    <property type="component" value="Unassembled WGS sequence"/>
</dbReference>
<keyword evidence="3" id="KW-1185">Reference proteome</keyword>
<accession>A0ABR0U4G6</accession>
<dbReference type="Gene3D" id="1.20.1280.50">
    <property type="match status" value="1"/>
</dbReference>
<sequence>MAGAETQELGKLGKRKANTGDLGDGPSSLPSLSSFGRVKGHMTDGGGIGDCTAEIGGGEELEVAAVEESLDPLVVFGSGIMMMILSKLDARSVAIARLVSNGWLEVASADKIWAPKCQELWLGKAHIPRISKDPGISKMAATSLSIMDGKRTRITRNDMCDHIWEFHFTEAAPEYWRNLDPYWQGTGPPMRRYFHPDGSITADPDDKVWGGHESSYTIVTGLLTDGKIREHYVRINRWQKMAVQRKPDWSWVLSNHLYYYSSLPDADKQDGTGPFFPVF</sequence>
<organism evidence="2 3">
    <name type="scientific">Rehmannia glutinosa</name>
    <name type="common">Chinese foxglove</name>
    <dbReference type="NCBI Taxonomy" id="99300"/>
    <lineage>
        <taxon>Eukaryota</taxon>
        <taxon>Viridiplantae</taxon>
        <taxon>Streptophyta</taxon>
        <taxon>Embryophyta</taxon>
        <taxon>Tracheophyta</taxon>
        <taxon>Spermatophyta</taxon>
        <taxon>Magnoliopsida</taxon>
        <taxon>eudicotyledons</taxon>
        <taxon>Gunneridae</taxon>
        <taxon>Pentapetalae</taxon>
        <taxon>asterids</taxon>
        <taxon>lamiids</taxon>
        <taxon>Lamiales</taxon>
        <taxon>Orobanchaceae</taxon>
        <taxon>Rehmannieae</taxon>
        <taxon>Rehmannia</taxon>
    </lineage>
</organism>
<evidence type="ECO:0000313" key="3">
    <source>
        <dbReference type="Proteomes" id="UP001318860"/>
    </source>
</evidence>
<dbReference type="EMBL" id="JABTTQ020003455">
    <property type="protein sequence ID" value="KAK6117380.1"/>
    <property type="molecule type" value="Genomic_DNA"/>
</dbReference>
<dbReference type="PANTHER" id="PTHR48218:SF3">
    <property type="entry name" value="OS07G0170800 PROTEIN"/>
    <property type="match status" value="1"/>
</dbReference>
<dbReference type="PANTHER" id="PTHR48218">
    <property type="entry name" value="F-BOX DOMAIN CONTAINING PROTEIN"/>
    <property type="match status" value="1"/>
</dbReference>
<comment type="caution">
    <text evidence="2">The sequence shown here is derived from an EMBL/GenBank/DDBJ whole genome shotgun (WGS) entry which is preliminary data.</text>
</comment>
<evidence type="ECO:0000256" key="1">
    <source>
        <dbReference type="SAM" id="MobiDB-lite"/>
    </source>
</evidence>
<dbReference type="SUPFAM" id="SSF81383">
    <property type="entry name" value="F-box domain"/>
    <property type="match status" value="1"/>
</dbReference>
<name>A0ABR0U4G6_REHGL</name>
<proteinExistence type="predicted"/>
<feature type="region of interest" description="Disordered" evidence="1">
    <location>
        <begin position="1"/>
        <end position="36"/>
    </location>
</feature>
<evidence type="ECO:0008006" key="4">
    <source>
        <dbReference type="Google" id="ProtNLM"/>
    </source>
</evidence>
<protein>
    <recommendedName>
        <fullName evidence="4">F-box protein</fullName>
    </recommendedName>
</protein>